<dbReference type="AlphaFoldDB" id="A0A0W8DCV8"/>
<protein>
    <submittedName>
        <fullName evidence="2">Vacuolar protein sorting-associated protein 41</fullName>
    </submittedName>
</protein>
<organism evidence="2 3">
    <name type="scientific">Phytophthora nicotianae</name>
    <name type="common">Potato buckeye rot agent</name>
    <name type="synonym">Phytophthora parasitica</name>
    <dbReference type="NCBI Taxonomy" id="4792"/>
    <lineage>
        <taxon>Eukaryota</taxon>
        <taxon>Sar</taxon>
        <taxon>Stramenopiles</taxon>
        <taxon>Oomycota</taxon>
        <taxon>Peronosporomycetes</taxon>
        <taxon>Peronosporales</taxon>
        <taxon>Peronosporaceae</taxon>
        <taxon>Phytophthora</taxon>
    </lineage>
</organism>
<reference evidence="2 3" key="1">
    <citation type="submission" date="2015-11" db="EMBL/GenBank/DDBJ databases">
        <title>Genomes and virulence difference between two physiological races of Phytophthora nicotianae.</title>
        <authorList>
            <person name="Liu H."/>
            <person name="Ma X."/>
            <person name="Yu H."/>
            <person name="Fang D."/>
            <person name="Li Y."/>
            <person name="Wang X."/>
            <person name="Wang W."/>
            <person name="Dong Y."/>
            <person name="Xiao B."/>
        </authorList>
    </citation>
    <scope>NUCLEOTIDE SEQUENCE [LARGE SCALE GENOMIC DNA]</scope>
    <source>
        <strain evidence="3">race 1</strain>
    </source>
</reference>
<evidence type="ECO:0000313" key="2">
    <source>
        <dbReference type="EMBL" id="KUF94012.1"/>
    </source>
</evidence>
<keyword evidence="1" id="KW-0175">Coiled coil</keyword>
<proteinExistence type="predicted"/>
<evidence type="ECO:0000256" key="1">
    <source>
        <dbReference type="SAM" id="Coils"/>
    </source>
</evidence>
<dbReference type="Proteomes" id="UP000054636">
    <property type="component" value="Unassembled WGS sequence"/>
</dbReference>
<feature type="coiled-coil region" evidence="1">
    <location>
        <begin position="44"/>
        <end position="78"/>
    </location>
</feature>
<accession>A0A0W8DCV8</accession>
<dbReference type="EMBL" id="LNFP01000334">
    <property type="protein sequence ID" value="KUF94012.1"/>
    <property type="molecule type" value="Genomic_DNA"/>
</dbReference>
<comment type="caution">
    <text evidence="2">The sequence shown here is derived from an EMBL/GenBank/DDBJ whole genome shotgun (WGS) entry which is preliminary data.</text>
</comment>
<gene>
    <name evidence="2" type="ORF">AM588_10004335</name>
</gene>
<evidence type="ECO:0000313" key="3">
    <source>
        <dbReference type="Proteomes" id="UP000054636"/>
    </source>
</evidence>
<sequence length="275" mass="31044">MPSRASKRCSTEAVSQESWYALPASERSAILHRQRRRRTQQRYRKKVQNKEVCLEDEVAQLQENVKRLEKQRDAISLSIPTKTATLNAVVEFFRLFRNGFHPVASVSDLCQASTSLKNDPAYVQTQFLQAITVHDFLSNAGYGVETALEDWRLISKQLENHSIELERVERGVGNSVVAYMNGVFTATETVLHSAFPELNTDSDGGKWAALAVKLLGKRLVVPSSFVFRFDDSNSRMLSAHYEADMLTPLLELLQSPGDVLLVLNSPLNVHHWSKE</sequence>
<name>A0A0W8DCV8_PHYNI</name>